<reference evidence="17" key="1">
    <citation type="submission" date="2019-08" db="EMBL/GenBank/DDBJ databases">
        <authorList>
            <person name="Kucharzyk K."/>
            <person name="Murdoch R.W."/>
            <person name="Higgins S."/>
            <person name="Loffler F."/>
        </authorList>
    </citation>
    <scope>NUCLEOTIDE SEQUENCE</scope>
</reference>
<protein>
    <recommendedName>
        <fullName evidence="12">UDP-N-acetylglucosamine 1-carboxyvinyltransferase</fullName>
        <ecNumber evidence="11">2.5.1.7</ecNumber>
    </recommendedName>
    <alternativeName>
        <fullName evidence="13">Enoylpyruvate transferase</fullName>
    </alternativeName>
    <alternativeName>
        <fullName evidence="14">UDP-N-acetylglucosamine enolpyruvyl transferase</fullName>
    </alternativeName>
</protein>
<comment type="similarity">
    <text evidence="10">Belongs to the EPSP synthase family. MurA subfamily.</text>
</comment>
<evidence type="ECO:0000256" key="7">
    <source>
        <dbReference type="ARBA" id="ARBA00022984"/>
    </source>
</evidence>
<dbReference type="GO" id="GO:0019277">
    <property type="term" value="P:UDP-N-acetylgalactosamine biosynthetic process"/>
    <property type="evidence" value="ECO:0007669"/>
    <property type="project" value="InterPro"/>
</dbReference>
<dbReference type="Gene3D" id="3.65.10.10">
    <property type="entry name" value="Enolpyruvate transferase domain"/>
    <property type="match status" value="2"/>
</dbReference>
<keyword evidence="6" id="KW-0133">Cell shape</keyword>
<keyword evidence="7" id="KW-0573">Peptidoglycan synthesis</keyword>
<dbReference type="InterPro" id="IPR013792">
    <property type="entry name" value="RNA3'P_cycl/enolpyr_Trfase_a/b"/>
</dbReference>
<dbReference type="Pfam" id="PF00275">
    <property type="entry name" value="EPSP_synthase"/>
    <property type="match status" value="1"/>
</dbReference>
<comment type="subcellular location">
    <subcellularLocation>
        <location evidence="1">Cytoplasm</location>
    </subcellularLocation>
</comment>
<dbReference type="NCBIfam" id="NF006873">
    <property type="entry name" value="PRK09369.1"/>
    <property type="match status" value="1"/>
</dbReference>
<evidence type="ECO:0000256" key="11">
    <source>
        <dbReference type="ARBA" id="ARBA00039108"/>
    </source>
</evidence>
<dbReference type="CDD" id="cd01555">
    <property type="entry name" value="UdpNAET"/>
    <property type="match status" value="1"/>
</dbReference>
<dbReference type="InterPro" id="IPR005750">
    <property type="entry name" value="UDP_GlcNAc_COvinyl_MurA"/>
</dbReference>
<dbReference type="GO" id="GO:0051301">
    <property type="term" value="P:cell division"/>
    <property type="evidence" value="ECO:0007669"/>
    <property type="project" value="UniProtKB-KW"/>
</dbReference>
<evidence type="ECO:0000256" key="1">
    <source>
        <dbReference type="ARBA" id="ARBA00004496"/>
    </source>
</evidence>
<dbReference type="PANTHER" id="PTHR43783">
    <property type="entry name" value="UDP-N-ACETYLGLUCOSAMINE 1-CARBOXYVINYLTRANSFERASE"/>
    <property type="match status" value="1"/>
</dbReference>
<dbReference type="EC" id="2.5.1.7" evidence="11"/>
<dbReference type="PANTHER" id="PTHR43783:SF1">
    <property type="entry name" value="UDP-N-ACETYLGLUCOSAMINE 1-CARBOXYVINYLTRANSFERASE"/>
    <property type="match status" value="1"/>
</dbReference>
<dbReference type="GO" id="GO:0005737">
    <property type="term" value="C:cytoplasm"/>
    <property type="evidence" value="ECO:0007669"/>
    <property type="project" value="UniProtKB-SubCell"/>
</dbReference>
<accession>A0A645CRX8</accession>
<evidence type="ECO:0000256" key="14">
    <source>
        <dbReference type="ARBA" id="ARBA00042842"/>
    </source>
</evidence>
<evidence type="ECO:0000256" key="3">
    <source>
        <dbReference type="ARBA" id="ARBA00022490"/>
    </source>
</evidence>
<evidence type="ECO:0000256" key="2">
    <source>
        <dbReference type="ARBA" id="ARBA00004752"/>
    </source>
</evidence>
<dbReference type="InterPro" id="IPR050068">
    <property type="entry name" value="MurA_subfamily"/>
</dbReference>
<evidence type="ECO:0000256" key="10">
    <source>
        <dbReference type="ARBA" id="ARBA00038367"/>
    </source>
</evidence>
<dbReference type="GO" id="GO:0009252">
    <property type="term" value="P:peptidoglycan biosynthetic process"/>
    <property type="evidence" value="ECO:0007669"/>
    <property type="project" value="UniProtKB-KW"/>
</dbReference>
<feature type="domain" description="Enolpyruvate transferase" evidence="16">
    <location>
        <begin position="1"/>
        <end position="314"/>
    </location>
</feature>
<dbReference type="GO" id="GO:0008360">
    <property type="term" value="P:regulation of cell shape"/>
    <property type="evidence" value="ECO:0007669"/>
    <property type="project" value="UniProtKB-KW"/>
</dbReference>
<dbReference type="InterPro" id="IPR001986">
    <property type="entry name" value="Enolpyruvate_Tfrase_dom"/>
</dbReference>
<comment type="catalytic activity">
    <reaction evidence="15">
        <text>phosphoenolpyruvate + UDP-N-acetyl-alpha-D-glucosamine = UDP-N-acetyl-3-O-(1-carboxyvinyl)-alpha-D-glucosamine + phosphate</text>
        <dbReference type="Rhea" id="RHEA:18681"/>
        <dbReference type="ChEBI" id="CHEBI:43474"/>
        <dbReference type="ChEBI" id="CHEBI:57705"/>
        <dbReference type="ChEBI" id="CHEBI:58702"/>
        <dbReference type="ChEBI" id="CHEBI:68483"/>
        <dbReference type="EC" id="2.5.1.7"/>
    </reaction>
</comment>
<name>A0A645CRX8_9ZZZZ</name>
<dbReference type="GO" id="GO:0008760">
    <property type="term" value="F:UDP-N-acetylglucosamine 1-carboxyvinyltransferase activity"/>
    <property type="evidence" value="ECO:0007669"/>
    <property type="project" value="UniProtKB-EC"/>
</dbReference>
<gene>
    <name evidence="17" type="primary">murAA_14</name>
    <name evidence="17" type="ORF">SDC9_126716</name>
</gene>
<proteinExistence type="inferred from homology"/>
<dbReference type="SUPFAM" id="SSF55205">
    <property type="entry name" value="EPT/RTPC-like"/>
    <property type="match status" value="1"/>
</dbReference>
<evidence type="ECO:0000256" key="9">
    <source>
        <dbReference type="ARBA" id="ARBA00023316"/>
    </source>
</evidence>
<evidence type="ECO:0000256" key="4">
    <source>
        <dbReference type="ARBA" id="ARBA00022618"/>
    </source>
</evidence>
<keyword evidence="5 17" id="KW-0808">Transferase</keyword>
<dbReference type="AlphaFoldDB" id="A0A645CRX8"/>
<evidence type="ECO:0000256" key="6">
    <source>
        <dbReference type="ARBA" id="ARBA00022960"/>
    </source>
</evidence>
<evidence type="ECO:0000256" key="12">
    <source>
        <dbReference type="ARBA" id="ARBA00039754"/>
    </source>
</evidence>
<keyword evidence="9" id="KW-0961">Cell wall biogenesis/degradation</keyword>
<evidence type="ECO:0000256" key="15">
    <source>
        <dbReference type="ARBA" id="ARBA00047527"/>
    </source>
</evidence>
<dbReference type="GO" id="GO:0071555">
    <property type="term" value="P:cell wall organization"/>
    <property type="evidence" value="ECO:0007669"/>
    <property type="project" value="UniProtKB-KW"/>
</dbReference>
<evidence type="ECO:0000256" key="13">
    <source>
        <dbReference type="ARBA" id="ARBA00042443"/>
    </source>
</evidence>
<evidence type="ECO:0000313" key="17">
    <source>
        <dbReference type="EMBL" id="MPM79677.1"/>
    </source>
</evidence>
<sequence length="343" mass="36588">MRASSLVLGPLLARCGRAVLPLPGGCSIGSRPIDLHLKGLSRMGASIDLIHGAVHATANGLKGCRIYLDFPSVGATENLIMAAVFAEGETILENTAREPEITNLVQTLKRMGAQIEEDGTGVVRIKGVDELQNSETTVIPDRIETCTYILAGIITGGEIKINDIIPQHIDSLIAKLEEGGASFTVREDSVLVHPIERLKGVSLKTMPYPGFPTDLQPQIMATLALADGASVIQEGVFQARFLHVNELNRMGAKIELQGNTAVVTGVDHLVGADVNATDLRAGAALILAGLAAQDETCVYHIGHVWRGYEEMDTKLQQLGGRVEVIPTEQLGPKVNGAVRKEES</sequence>
<comment type="caution">
    <text evidence="17">The sequence shown here is derived from an EMBL/GenBank/DDBJ whole genome shotgun (WGS) entry which is preliminary data.</text>
</comment>
<dbReference type="InterPro" id="IPR036968">
    <property type="entry name" value="Enolpyruvate_Tfrase_sf"/>
</dbReference>
<keyword evidence="4" id="KW-0132">Cell division</keyword>
<organism evidence="17">
    <name type="scientific">bioreactor metagenome</name>
    <dbReference type="NCBI Taxonomy" id="1076179"/>
    <lineage>
        <taxon>unclassified sequences</taxon>
        <taxon>metagenomes</taxon>
        <taxon>ecological metagenomes</taxon>
    </lineage>
</organism>
<evidence type="ECO:0000259" key="16">
    <source>
        <dbReference type="Pfam" id="PF00275"/>
    </source>
</evidence>
<keyword evidence="8" id="KW-0131">Cell cycle</keyword>
<evidence type="ECO:0000256" key="5">
    <source>
        <dbReference type="ARBA" id="ARBA00022679"/>
    </source>
</evidence>
<comment type="pathway">
    <text evidence="2">Cell wall biogenesis; peptidoglycan biosynthesis.</text>
</comment>
<dbReference type="NCBIfam" id="TIGR01072">
    <property type="entry name" value="murA"/>
    <property type="match status" value="1"/>
</dbReference>
<keyword evidence="3" id="KW-0963">Cytoplasm</keyword>
<dbReference type="EMBL" id="VSSQ01029517">
    <property type="protein sequence ID" value="MPM79677.1"/>
    <property type="molecule type" value="Genomic_DNA"/>
</dbReference>
<evidence type="ECO:0000256" key="8">
    <source>
        <dbReference type="ARBA" id="ARBA00023306"/>
    </source>
</evidence>